<reference evidence="2" key="1">
    <citation type="journal article" date="2022" name="Int. J. Mol. Sci.">
        <title>Draft Genome of Tanacetum Coccineum: Genomic Comparison of Closely Related Tanacetum-Family Plants.</title>
        <authorList>
            <person name="Yamashiro T."/>
            <person name="Shiraishi A."/>
            <person name="Nakayama K."/>
            <person name="Satake H."/>
        </authorList>
    </citation>
    <scope>NUCLEOTIDE SEQUENCE</scope>
</reference>
<feature type="region of interest" description="Disordered" evidence="1">
    <location>
        <begin position="674"/>
        <end position="698"/>
    </location>
</feature>
<evidence type="ECO:0000313" key="2">
    <source>
        <dbReference type="EMBL" id="GJU07794.1"/>
    </source>
</evidence>
<reference evidence="2" key="2">
    <citation type="submission" date="2022-01" db="EMBL/GenBank/DDBJ databases">
        <authorList>
            <person name="Yamashiro T."/>
            <person name="Shiraishi A."/>
            <person name="Satake H."/>
            <person name="Nakayama K."/>
        </authorList>
    </citation>
    <scope>NUCLEOTIDE SEQUENCE</scope>
</reference>
<dbReference type="Proteomes" id="UP001151760">
    <property type="component" value="Unassembled WGS sequence"/>
</dbReference>
<keyword evidence="3" id="KW-1185">Reference proteome</keyword>
<dbReference type="Pfam" id="PF14223">
    <property type="entry name" value="Retrotran_gag_2"/>
    <property type="match status" value="1"/>
</dbReference>
<organism evidence="2 3">
    <name type="scientific">Tanacetum coccineum</name>
    <dbReference type="NCBI Taxonomy" id="301880"/>
    <lineage>
        <taxon>Eukaryota</taxon>
        <taxon>Viridiplantae</taxon>
        <taxon>Streptophyta</taxon>
        <taxon>Embryophyta</taxon>
        <taxon>Tracheophyta</taxon>
        <taxon>Spermatophyta</taxon>
        <taxon>Magnoliopsida</taxon>
        <taxon>eudicotyledons</taxon>
        <taxon>Gunneridae</taxon>
        <taxon>Pentapetalae</taxon>
        <taxon>asterids</taxon>
        <taxon>campanulids</taxon>
        <taxon>Asterales</taxon>
        <taxon>Asteraceae</taxon>
        <taxon>Asteroideae</taxon>
        <taxon>Anthemideae</taxon>
        <taxon>Anthemidinae</taxon>
        <taxon>Tanacetum</taxon>
    </lineage>
</organism>
<evidence type="ECO:0000256" key="1">
    <source>
        <dbReference type="SAM" id="MobiDB-lite"/>
    </source>
</evidence>
<accession>A0ABQ5J5M9</accession>
<name>A0ABQ5J5M9_9ASTR</name>
<comment type="caution">
    <text evidence="2">The sequence shown here is derived from an EMBL/GenBank/DDBJ whole genome shotgun (WGS) entry which is preliminary data.</text>
</comment>
<dbReference type="EMBL" id="BQNB010021573">
    <property type="protein sequence ID" value="GJU07794.1"/>
    <property type="molecule type" value="Genomic_DNA"/>
</dbReference>
<evidence type="ECO:0000313" key="3">
    <source>
        <dbReference type="Proteomes" id="UP001151760"/>
    </source>
</evidence>
<gene>
    <name evidence="2" type="ORF">Tco_1124224</name>
</gene>
<protein>
    <submittedName>
        <fullName evidence="2">Uncharacterized protein</fullName>
    </submittedName>
</protein>
<sequence length="698" mass="79513">MAVAVSNEAHGDGVEKMSEIYIGDNNNDGWFINDVSHVSGSPTFYKYGNESSTKVGNRLRDASYGPVIVNMCEAISWPNIGLSAGVNIKDGTAVGCYKVDTLGQDKDDTKMREINVSMGSKGKKSKDNVHKLFHGEEVEKTFITRIVNDEKKMKKKIGRRSVPKATKVARKAVIALDRKLLDHCPIVLKDVELDFGPKPIRVFNTWLEESDFLSIVEGAWMEDVRSIRSDYPKMAAESTVPQLVDKKGDDIMESVISCETTKAIWNDLVHSFKGPSDTMENRIMDLKLEYQTYRVKPSESLLQAYTRYKTLLNKLANDGVNLSKHEINISMEENSNDEVDERSSEEYLRDLDIEFCKRSLLANSKHFIKRRNNFSSQKANEDTDCYKCGKSQPEPKIQKDYKTEYKKIKAKLALLEASASTSHNPKTSQSKNKGLVAETFDLYDEELSDDEEITQVKVLMALANNELTMGKNYACNGEWIDITMRKVNILLSMDEDVDWQNYLKYINVDLKYVEEKRLNLLSKYNKIVFELNKCSDDLLVLKQTKLEVVTFQIQNTKLTKLNHALQEQLKEERKINEKWLTSSKKVSQCISEQIPDQKKKILEGEMLTESSSKKDVNENLLIPAFMGYDHEMVPKSKEWVKSHNPDSKLPNFNTGRILVPKIQVVNECLKPTEALNDPESSKYSEAKSLTPLPPLKNL</sequence>
<proteinExistence type="predicted"/>